<accession>A0A1K1M3U9</accession>
<dbReference type="AlphaFoldDB" id="A0A1K1M3U9"/>
<keyword evidence="2" id="KW-1185">Reference proteome</keyword>
<dbReference type="RefSeq" id="WP_072315630.1">
    <property type="nucleotide sequence ID" value="NZ_FPJE01000002.1"/>
</dbReference>
<dbReference type="Proteomes" id="UP000182248">
    <property type="component" value="Unassembled WGS sequence"/>
</dbReference>
<evidence type="ECO:0000313" key="2">
    <source>
        <dbReference type="Proteomes" id="UP000182248"/>
    </source>
</evidence>
<sequence>MNNFNEYLHNFAVWTAARAVQRNFTNTQNIKAAIDHARLKENLIDTPLNFFQESEFDEFHRKTSNDLMDYFKGINIKDPTYGRVAKIISIYIKTAIIIRDSGKGEISRVAHPPIDNILLTNLHKENKLLKVGNTKWTQLGEKQYFLLIEKLRTLNFEYFWQIEKYWKPTRN</sequence>
<reference evidence="1 2" key="1">
    <citation type="submission" date="2016-11" db="EMBL/GenBank/DDBJ databases">
        <authorList>
            <person name="Jaros S."/>
            <person name="Januszkiewicz K."/>
            <person name="Wedrychowicz H."/>
        </authorList>
    </citation>
    <scope>NUCLEOTIDE SEQUENCE [LARGE SCALE GENOMIC DNA]</scope>
    <source>
        <strain evidence="1 2">CGMCC 1.12145</strain>
    </source>
</reference>
<dbReference type="EMBL" id="FPJE01000002">
    <property type="protein sequence ID" value="SFW17761.1"/>
    <property type="molecule type" value="Genomic_DNA"/>
</dbReference>
<name>A0A1K1M3U9_9FLAO</name>
<protein>
    <submittedName>
        <fullName evidence="1">Uncharacterized protein</fullName>
    </submittedName>
</protein>
<evidence type="ECO:0000313" key="1">
    <source>
        <dbReference type="EMBL" id="SFW17761.1"/>
    </source>
</evidence>
<dbReference type="OrthoDB" id="979776at2"/>
<gene>
    <name evidence="1" type="ORF">SAMN02927921_00357</name>
</gene>
<dbReference type="STRING" id="1150368.SAMN02927921_00357"/>
<proteinExistence type="predicted"/>
<organism evidence="1 2">
    <name type="scientific">Sinomicrobium oceani</name>
    <dbReference type="NCBI Taxonomy" id="1150368"/>
    <lineage>
        <taxon>Bacteria</taxon>
        <taxon>Pseudomonadati</taxon>
        <taxon>Bacteroidota</taxon>
        <taxon>Flavobacteriia</taxon>
        <taxon>Flavobacteriales</taxon>
        <taxon>Flavobacteriaceae</taxon>
        <taxon>Sinomicrobium</taxon>
    </lineage>
</organism>